<reference evidence="1" key="2">
    <citation type="submission" date="2023-04" db="EMBL/GenBank/DDBJ databases">
        <authorList>
            <person name="Bruccoleri R.E."/>
            <person name="Oakeley E.J."/>
            <person name="Faust A.-M."/>
            <person name="Dessus-Babus S."/>
            <person name="Altorfer M."/>
            <person name="Burckhardt D."/>
            <person name="Oertli M."/>
            <person name="Naumann U."/>
            <person name="Petersen F."/>
            <person name="Wong J."/>
        </authorList>
    </citation>
    <scope>NUCLEOTIDE SEQUENCE</scope>
    <source>
        <strain evidence="1">GSM-AAB239-AS_SAM_17_03QT</strain>
        <tissue evidence="1">Leaf</tissue>
    </source>
</reference>
<keyword evidence="2" id="KW-1185">Reference proteome</keyword>
<evidence type="ECO:0000313" key="1">
    <source>
        <dbReference type="EMBL" id="KAJ6853694.1"/>
    </source>
</evidence>
<dbReference type="EMBL" id="JANAVB010000400">
    <property type="protein sequence ID" value="KAJ6853694.1"/>
    <property type="molecule type" value="Genomic_DNA"/>
</dbReference>
<comment type="caution">
    <text evidence="1">The sequence shown here is derived from an EMBL/GenBank/DDBJ whole genome shotgun (WGS) entry which is preliminary data.</text>
</comment>
<name>A0AAX6ILK7_IRIPA</name>
<dbReference type="Proteomes" id="UP001140949">
    <property type="component" value="Unassembled WGS sequence"/>
</dbReference>
<organism evidence="1 2">
    <name type="scientific">Iris pallida</name>
    <name type="common">Sweet iris</name>
    <dbReference type="NCBI Taxonomy" id="29817"/>
    <lineage>
        <taxon>Eukaryota</taxon>
        <taxon>Viridiplantae</taxon>
        <taxon>Streptophyta</taxon>
        <taxon>Embryophyta</taxon>
        <taxon>Tracheophyta</taxon>
        <taxon>Spermatophyta</taxon>
        <taxon>Magnoliopsida</taxon>
        <taxon>Liliopsida</taxon>
        <taxon>Asparagales</taxon>
        <taxon>Iridaceae</taxon>
        <taxon>Iridoideae</taxon>
        <taxon>Irideae</taxon>
        <taxon>Iris</taxon>
    </lineage>
</organism>
<proteinExistence type="predicted"/>
<sequence length="162" mass="19288">MLVSIYNFKRVLEYIRHQQRLFPHVFDHFSNVVVEHFDENGLEKGSRIALWNGLEADFGGTYQRENEFLAFIDAIQTLDIGYRSFSVEETFEYVKLHRARRDRWLLARFHLYINLEEYLGPEVMEMFMGMSHATKVEFGRTAIAERRPDLILAYSYFYPGCI</sequence>
<reference evidence="1" key="1">
    <citation type="journal article" date="2023" name="GigaByte">
        <title>Genome assembly of the bearded iris, Iris pallida Lam.</title>
        <authorList>
            <person name="Bruccoleri R.E."/>
            <person name="Oakeley E.J."/>
            <person name="Faust A.M.E."/>
            <person name="Altorfer M."/>
            <person name="Dessus-Babus S."/>
            <person name="Burckhardt D."/>
            <person name="Oertli M."/>
            <person name="Naumann U."/>
            <person name="Petersen F."/>
            <person name="Wong J."/>
        </authorList>
    </citation>
    <scope>NUCLEOTIDE SEQUENCE</scope>
    <source>
        <strain evidence="1">GSM-AAB239-AS_SAM_17_03QT</strain>
    </source>
</reference>
<dbReference type="AlphaFoldDB" id="A0AAX6ILK7"/>
<protein>
    <submittedName>
        <fullName evidence="1">Uncharacterized protein</fullName>
    </submittedName>
</protein>
<evidence type="ECO:0000313" key="2">
    <source>
        <dbReference type="Proteomes" id="UP001140949"/>
    </source>
</evidence>
<accession>A0AAX6ILK7</accession>
<gene>
    <name evidence="1" type="ORF">M6B38_113720</name>
</gene>